<accession>A0ABT9WYA6</accession>
<gene>
    <name evidence="1" type="ORF">J2S08_003616</name>
</gene>
<organism evidence="1 2">
    <name type="scientific">Bacillus chungangensis</name>
    <dbReference type="NCBI Taxonomy" id="587633"/>
    <lineage>
        <taxon>Bacteria</taxon>
        <taxon>Bacillati</taxon>
        <taxon>Bacillota</taxon>
        <taxon>Bacilli</taxon>
        <taxon>Bacillales</taxon>
        <taxon>Bacillaceae</taxon>
        <taxon>Bacillus</taxon>
    </lineage>
</organism>
<dbReference type="Proteomes" id="UP001223586">
    <property type="component" value="Unassembled WGS sequence"/>
</dbReference>
<proteinExistence type="predicted"/>
<protein>
    <submittedName>
        <fullName evidence="1">Uncharacterized protein</fullName>
    </submittedName>
</protein>
<reference evidence="1 2" key="1">
    <citation type="submission" date="2023-07" db="EMBL/GenBank/DDBJ databases">
        <title>Genomic Encyclopedia of Type Strains, Phase IV (KMG-IV): sequencing the most valuable type-strain genomes for metagenomic binning, comparative biology and taxonomic classification.</title>
        <authorList>
            <person name="Goeker M."/>
        </authorList>
    </citation>
    <scope>NUCLEOTIDE SEQUENCE [LARGE SCALE GENOMIC DNA]</scope>
    <source>
        <strain evidence="1 2">DSM 23837</strain>
    </source>
</reference>
<keyword evidence="2" id="KW-1185">Reference proteome</keyword>
<name>A0ABT9WYA6_9BACI</name>
<dbReference type="EMBL" id="JAUSTT010000026">
    <property type="protein sequence ID" value="MDQ0177735.1"/>
    <property type="molecule type" value="Genomic_DNA"/>
</dbReference>
<evidence type="ECO:0000313" key="1">
    <source>
        <dbReference type="EMBL" id="MDQ0177735.1"/>
    </source>
</evidence>
<evidence type="ECO:0000313" key="2">
    <source>
        <dbReference type="Proteomes" id="UP001223586"/>
    </source>
</evidence>
<comment type="caution">
    <text evidence="1">The sequence shown here is derived from an EMBL/GenBank/DDBJ whole genome shotgun (WGS) entry which is preliminary data.</text>
</comment>
<dbReference type="RefSeq" id="WP_307231991.1">
    <property type="nucleotide sequence ID" value="NZ_JAUSTT010000026.1"/>
</dbReference>
<sequence length="178" mass="18918">MAVSTYPVISWWNRSNTQQVTLWDVGQGGTVKAGEESPQFGVLIWNNRGGSEDVSNIVAAELTTRDMDAKDTSPPVAGRWTRVKNDSIGEVVATPVGRNASKAIKSVGKTINENGEFTPNVPPHTSPAGEVSALGVKNDGTKENSLGNLIEVTLTALPEATAPAGVFEYVVQLTYTFT</sequence>